<proteinExistence type="predicted"/>
<evidence type="ECO:0000313" key="2">
    <source>
        <dbReference type="EMBL" id="GAA0489966.1"/>
    </source>
</evidence>
<keyword evidence="3" id="KW-1185">Reference proteome</keyword>
<gene>
    <name evidence="2" type="ORF">GCM10010361_64090</name>
</gene>
<dbReference type="EMBL" id="BAAABY010000045">
    <property type="protein sequence ID" value="GAA0489966.1"/>
    <property type="molecule type" value="Genomic_DNA"/>
</dbReference>
<evidence type="ECO:0000313" key="3">
    <source>
        <dbReference type="Proteomes" id="UP001500909"/>
    </source>
</evidence>
<protein>
    <recommendedName>
        <fullName evidence="4">DUF397 domain-containing protein</fullName>
    </recommendedName>
</protein>
<accession>A0ABN1B4D5</accession>
<organism evidence="2 3">
    <name type="scientific">Streptomyces olivaceiscleroticus</name>
    <dbReference type="NCBI Taxonomy" id="68245"/>
    <lineage>
        <taxon>Bacteria</taxon>
        <taxon>Bacillati</taxon>
        <taxon>Actinomycetota</taxon>
        <taxon>Actinomycetes</taxon>
        <taxon>Kitasatosporales</taxon>
        <taxon>Streptomycetaceae</taxon>
        <taxon>Streptomyces</taxon>
    </lineage>
</organism>
<evidence type="ECO:0008006" key="4">
    <source>
        <dbReference type="Google" id="ProtNLM"/>
    </source>
</evidence>
<dbReference type="Proteomes" id="UP001500909">
    <property type="component" value="Unassembled WGS sequence"/>
</dbReference>
<evidence type="ECO:0000256" key="1">
    <source>
        <dbReference type="SAM" id="MobiDB-lite"/>
    </source>
</evidence>
<feature type="region of interest" description="Disordered" evidence="1">
    <location>
        <begin position="43"/>
        <end position="66"/>
    </location>
</feature>
<reference evidence="2 3" key="1">
    <citation type="journal article" date="2019" name="Int. J. Syst. Evol. Microbiol.">
        <title>The Global Catalogue of Microorganisms (GCM) 10K type strain sequencing project: providing services to taxonomists for standard genome sequencing and annotation.</title>
        <authorList>
            <consortium name="The Broad Institute Genomics Platform"/>
            <consortium name="The Broad Institute Genome Sequencing Center for Infectious Disease"/>
            <person name="Wu L."/>
            <person name="Ma J."/>
        </authorList>
    </citation>
    <scope>NUCLEOTIDE SEQUENCE [LARGE SCALE GENOMIC DNA]</scope>
    <source>
        <strain evidence="2 3">JCM 4805</strain>
    </source>
</reference>
<comment type="caution">
    <text evidence="2">The sequence shown here is derived from an EMBL/GenBank/DDBJ whole genome shotgun (WGS) entry which is preliminary data.</text>
</comment>
<name>A0ABN1B4D5_9ACTN</name>
<sequence length="66" mass="7235">MNLCVKFHPDEECLVVKMSSKESGVSQKVDGVEIGWSSEYGSREFGQAEPGSSSSRIPHGVEYLTK</sequence>